<evidence type="ECO:0000256" key="1">
    <source>
        <dbReference type="ARBA" id="ARBA00022441"/>
    </source>
</evidence>
<proteinExistence type="predicted"/>
<dbReference type="EMBL" id="CAKOAT010367376">
    <property type="protein sequence ID" value="CAH8363626.1"/>
    <property type="molecule type" value="Genomic_DNA"/>
</dbReference>
<evidence type="ECO:0000313" key="4">
    <source>
        <dbReference type="Proteomes" id="UP001642260"/>
    </source>
</evidence>
<evidence type="ECO:0000256" key="2">
    <source>
        <dbReference type="ARBA" id="ARBA00022737"/>
    </source>
</evidence>
<dbReference type="AlphaFoldDB" id="A0ABC8KWK2"/>
<sequence>MTNRRLRAIVKEVEITTCRKRLGLVEDWFFVFEKDGVWRAFDPYNKVWHNVPLMPEPPSWLRPPGGLPYHEIMCVGSELLVCGEYPRVDAMYKFQALTGTWSLVAGMTNQPAFGHAWAVHDDNIFVAGGCDADRITLNSAHVYSSVTGLWSPIPPMTQPRMCCKGAFMDGNFYVVGGKISHHDELQMKIAEVYDPHTNTWSLIHDFLTDEMVSDSYAITVVNQEMYHASFGGEFGFIHKYSRRSVEWLYMGCFPWNSLPKAEAYHMAAYRPVREKPFEHLVLMLWRFEKSEMKRYVDVYASTPKPVLNWILLTSESMDFGRFSQRLGGVMGY</sequence>
<dbReference type="InterPro" id="IPR015915">
    <property type="entry name" value="Kelch-typ_b-propeller"/>
</dbReference>
<keyword evidence="4" id="KW-1185">Reference proteome</keyword>
<protein>
    <submittedName>
        <fullName evidence="3">Uncharacterized protein</fullName>
    </submittedName>
</protein>
<dbReference type="PANTHER" id="PTHR46122">
    <property type="entry name" value="GALACTOSE OXIDASE/KELCH REPEAT PROTEIN-RELATED"/>
    <property type="match status" value="1"/>
</dbReference>
<comment type="caution">
    <text evidence="3">The sequence shown here is derived from an EMBL/GenBank/DDBJ whole genome shotgun (WGS) entry which is preliminary data.</text>
</comment>
<keyword evidence="1" id="KW-0880">Kelch repeat</keyword>
<dbReference type="InterPro" id="IPR052439">
    <property type="entry name" value="F-box/Kelch-repeat"/>
</dbReference>
<dbReference type="Proteomes" id="UP001642260">
    <property type="component" value="Unassembled WGS sequence"/>
</dbReference>
<reference evidence="3 4" key="1">
    <citation type="submission" date="2022-03" db="EMBL/GenBank/DDBJ databases">
        <authorList>
            <person name="Macdonald S."/>
            <person name="Ahmed S."/>
            <person name="Newling K."/>
        </authorList>
    </citation>
    <scope>NUCLEOTIDE SEQUENCE [LARGE SCALE GENOMIC DNA]</scope>
</reference>
<evidence type="ECO:0000313" key="3">
    <source>
        <dbReference type="EMBL" id="CAH8363626.1"/>
    </source>
</evidence>
<dbReference type="Pfam" id="PF01344">
    <property type="entry name" value="Kelch_1"/>
    <property type="match status" value="2"/>
</dbReference>
<dbReference type="Gene3D" id="2.120.10.80">
    <property type="entry name" value="Kelch-type beta propeller"/>
    <property type="match status" value="1"/>
</dbReference>
<dbReference type="SMART" id="SM00612">
    <property type="entry name" value="Kelch"/>
    <property type="match status" value="1"/>
</dbReference>
<accession>A0ABC8KWK2</accession>
<dbReference type="PANTHER" id="PTHR46122:SF1">
    <property type="entry name" value="F-BOX DOMAIN-CONTAINING PROTEIN"/>
    <property type="match status" value="1"/>
</dbReference>
<gene>
    <name evidence="3" type="ORF">ERUC_LOCUS29382</name>
</gene>
<dbReference type="GO" id="GO:0005634">
    <property type="term" value="C:nucleus"/>
    <property type="evidence" value="ECO:0007669"/>
    <property type="project" value="UniProtKB-ARBA"/>
</dbReference>
<name>A0ABC8KWK2_ERUVS</name>
<dbReference type="SUPFAM" id="SSF117281">
    <property type="entry name" value="Kelch motif"/>
    <property type="match status" value="1"/>
</dbReference>
<keyword evidence="2" id="KW-0677">Repeat</keyword>
<organism evidence="3 4">
    <name type="scientific">Eruca vesicaria subsp. sativa</name>
    <name type="common">Garden rocket</name>
    <name type="synonym">Eruca sativa</name>
    <dbReference type="NCBI Taxonomy" id="29727"/>
    <lineage>
        <taxon>Eukaryota</taxon>
        <taxon>Viridiplantae</taxon>
        <taxon>Streptophyta</taxon>
        <taxon>Embryophyta</taxon>
        <taxon>Tracheophyta</taxon>
        <taxon>Spermatophyta</taxon>
        <taxon>Magnoliopsida</taxon>
        <taxon>eudicotyledons</taxon>
        <taxon>Gunneridae</taxon>
        <taxon>Pentapetalae</taxon>
        <taxon>rosids</taxon>
        <taxon>malvids</taxon>
        <taxon>Brassicales</taxon>
        <taxon>Brassicaceae</taxon>
        <taxon>Brassiceae</taxon>
        <taxon>Eruca</taxon>
    </lineage>
</organism>
<dbReference type="InterPro" id="IPR006652">
    <property type="entry name" value="Kelch_1"/>
</dbReference>